<keyword evidence="2" id="KW-0238">DNA-binding</keyword>
<proteinExistence type="predicted"/>
<organism evidence="5 6">
    <name type="scientific">Variovorax paradoxus</name>
    <dbReference type="NCBI Taxonomy" id="34073"/>
    <lineage>
        <taxon>Bacteria</taxon>
        <taxon>Pseudomonadati</taxon>
        <taxon>Pseudomonadota</taxon>
        <taxon>Betaproteobacteria</taxon>
        <taxon>Burkholderiales</taxon>
        <taxon>Comamonadaceae</taxon>
        <taxon>Variovorax</taxon>
    </lineage>
</organism>
<dbReference type="InterPro" id="IPR018060">
    <property type="entry name" value="HTH_AraC"/>
</dbReference>
<dbReference type="SMART" id="SM00342">
    <property type="entry name" value="HTH_ARAC"/>
    <property type="match status" value="1"/>
</dbReference>
<keyword evidence="1" id="KW-0805">Transcription regulation</keyword>
<feature type="domain" description="HTH araC/xylS-type" evidence="4">
    <location>
        <begin position="201"/>
        <end position="299"/>
    </location>
</feature>
<evidence type="ECO:0000256" key="1">
    <source>
        <dbReference type="ARBA" id="ARBA00023015"/>
    </source>
</evidence>
<dbReference type="GO" id="GO:0003700">
    <property type="term" value="F:DNA-binding transcription factor activity"/>
    <property type="evidence" value="ECO:0007669"/>
    <property type="project" value="InterPro"/>
</dbReference>
<dbReference type="Pfam" id="PF12833">
    <property type="entry name" value="HTH_18"/>
    <property type="match status" value="1"/>
</dbReference>
<dbReference type="Gene3D" id="1.10.10.60">
    <property type="entry name" value="Homeodomain-like"/>
    <property type="match status" value="2"/>
</dbReference>
<evidence type="ECO:0000313" key="5">
    <source>
        <dbReference type="EMBL" id="QFZ87461.1"/>
    </source>
</evidence>
<dbReference type="InterPro" id="IPR009057">
    <property type="entry name" value="Homeodomain-like_sf"/>
</dbReference>
<evidence type="ECO:0000313" key="6">
    <source>
        <dbReference type="Proteomes" id="UP000326780"/>
    </source>
</evidence>
<gene>
    <name evidence="5" type="ORF">GFK26_03180</name>
</gene>
<dbReference type="AlphaFoldDB" id="A0A5Q0MCV3"/>
<accession>A0A5Q0MCV3</accession>
<dbReference type="PANTHER" id="PTHR43280">
    <property type="entry name" value="ARAC-FAMILY TRANSCRIPTIONAL REGULATOR"/>
    <property type="match status" value="1"/>
</dbReference>
<evidence type="ECO:0000256" key="2">
    <source>
        <dbReference type="ARBA" id="ARBA00023125"/>
    </source>
</evidence>
<dbReference type="EMBL" id="CP045644">
    <property type="protein sequence ID" value="QFZ87461.1"/>
    <property type="molecule type" value="Genomic_DNA"/>
</dbReference>
<dbReference type="PANTHER" id="PTHR43280:SF27">
    <property type="entry name" value="TRANSCRIPTIONAL REGULATOR MTLR"/>
    <property type="match status" value="1"/>
</dbReference>
<keyword evidence="3" id="KW-0804">Transcription</keyword>
<evidence type="ECO:0000259" key="4">
    <source>
        <dbReference type="PROSITE" id="PS01124"/>
    </source>
</evidence>
<dbReference type="PROSITE" id="PS00041">
    <property type="entry name" value="HTH_ARAC_FAMILY_1"/>
    <property type="match status" value="1"/>
</dbReference>
<dbReference type="PROSITE" id="PS01124">
    <property type="entry name" value="HTH_ARAC_FAMILY_2"/>
    <property type="match status" value="1"/>
</dbReference>
<dbReference type="SUPFAM" id="SSF46689">
    <property type="entry name" value="Homeodomain-like"/>
    <property type="match status" value="2"/>
</dbReference>
<dbReference type="InterPro" id="IPR037923">
    <property type="entry name" value="HTH-like"/>
</dbReference>
<dbReference type="SUPFAM" id="SSF51215">
    <property type="entry name" value="Regulatory protein AraC"/>
    <property type="match status" value="1"/>
</dbReference>
<reference evidence="5 6" key="1">
    <citation type="submission" date="2019-10" db="EMBL/GenBank/DDBJ databases">
        <title>Complete genome sequence of Variovorax paradoxus 5C-2.</title>
        <authorList>
            <person name="Gogoleva N.E."/>
            <person name="Balkin A.S."/>
        </authorList>
    </citation>
    <scope>NUCLEOTIDE SEQUENCE [LARGE SCALE GENOMIC DNA]</scope>
    <source>
        <strain evidence="5 6">5C-2</strain>
    </source>
</reference>
<name>A0A5Q0MCV3_VARPD</name>
<dbReference type="Proteomes" id="UP000326780">
    <property type="component" value="Chromosome"/>
</dbReference>
<evidence type="ECO:0000256" key="3">
    <source>
        <dbReference type="ARBA" id="ARBA00023163"/>
    </source>
</evidence>
<dbReference type="InterPro" id="IPR018062">
    <property type="entry name" value="HTH_AraC-typ_CS"/>
</dbReference>
<sequence>MPQGVRRNPAPEVEHSFVRSLQSGPAPSGPRGFLHCLQHGSPSPLERWHCHDEYELHLIADTRGWAFVGDHVGRFEPGHLVLTGPRLPHNWVSHNLPSEGVELRSQALQFADAPLRKGMEVFNELQEAAPLLEKARYGVEFLGISDCVREHFDRMQACEGPERFAEFLRLLSRLVRCKSQRVLSSGWLPVRGRAETVDAIARAVAYIRLHLDQPLSAPSVCDHAGISQGSFSRLFGQCTEVSFTDFVNRLRVGKACQLLMESDQQISSICYAAGFNNIANFNRRFLKIKGMTPKEFRLQVAMRHSQSQTLPISRFDMENVGVDAMAAAGAFREGAALYRQS</sequence>
<protein>
    <submittedName>
        <fullName evidence="5">Helix-turn-helix domain-containing protein</fullName>
    </submittedName>
</protein>
<dbReference type="GO" id="GO:0043565">
    <property type="term" value="F:sequence-specific DNA binding"/>
    <property type="evidence" value="ECO:0007669"/>
    <property type="project" value="InterPro"/>
</dbReference>